<organism evidence="6 7">
    <name type="scientific">Cutibacterium avidum ATCC 25577</name>
    <dbReference type="NCBI Taxonomy" id="997355"/>
    <lineage>
        <taxon>Bacteria</taxon>
        <taxon>Bacillati</taxon>
        <taxon>Actinomycetota</taxon>
        <taxon>Actinomycetes</taxon>
        <taxon>Propionibacteriales</taxon>
        <taxon>Propionibacteriaceae</taxon>
        <taxon>Cutibacterium</taxon>
    </lineage>
</organism>
<keyword evidence="3" id="KW-0238">DNA-binding</keyword>
<evidence type="ECO:0000256" key="2">
    <source>
        <dbReference type="ARBA" id="ARBA00022747"/>
    </source>
</evidence>
<dbReference type="PATRIC" id="fig|997355.3.peg.1695"/>
<dbReference type="EMBL" id="AGBA01000015">
    <property type="protein sequence ID" value="EGY76770.1"/>
    <property type="molecule type" value="Genomic_DNA"/>
</dbReference>
<dbReference type="HOGENOM" id="CLU_021095_1_1_11"/>
<dbReference type="PANTHER" id="PTHR43140">
    <property type="entry name" value="TYPE-1 RESTRICTION ENZYME ECOKI SPECIFICITY PROTEIN"/>
    <property type="match status" value="1"/>
</dbReference>
<evidence type="ECO:0000256" key="1">
    <source>
        <dbReference type="ARBA" id="ARBA00010923"/>
    </source>
</evidence>
<protein>
    <submittedName>
        <fullName evidence="6">50S ribosomal protein L10</fullName>
    </submittedName>
</protein>
<dbReference type="AlphaFoldDB" id="G4CZ51"/>
<dbReference type="InterPro" id="IPR051212">
    <property type="entry name" value="Type-I_RE_S_subunit"/>
</dbReference>
<comment type="subunit">
    <text evidence="4">The methyltransferase is composed of M and S polypeptides.</text>
</comment>
<dbReference type="CDD" id="cd17267">
    <property type="entry name" value="RMtype1_S_EcoAO83I-TRD1-CR1_like"/>
    <property type="match status" value="1"/>
</dbReference>
<accession>G4CZ51</accession>
<dbReference type="GO" id="GO:0009307">
    <property type="term" value="P:DNA restriction-modification system"/>
    <property type="evidence" value="ECO:0007669"/>
    <property type="project" value="UniProtKB-KW"/>
</dbReference>
<keyword evidence="6" id="KW-0687">Ribonucleoprotein</keyword>
<comment type="similarity">
    <text evidence="1">Belongs to the type-I restriction system S methylase family.</text>
</comment>
<dbReference type="Gene3D" id="1.10.287.1120">
    <property type="entry name" value="Bipartite methylase S protein"/>
    <property type="match status" value="1"/>
</dbReference>
<evidence type="ECO:0000259" key="5">
    <source>
        <dbReference type="Pfam" id="PF01420"/>
    </source>
</evidence>
<reference evidence="6 7" key="1">
    <citation type="submission" date="2011-06" db="EMBL/GenBank/DDBJ databases">
        <authorList>
            <person name="Muzny D."/>
            <person name="Qin X."/>
            <person name="Deng J."/>
            <person name="Jiang H."/>
            <person name="Liu Y."/>
            <person name="Qu J."/>
            <person name="Song X.-Z."/>
            <person name="Zhang L."/>
            <person name="Thornton R."/>
            <person name="Coyle M."/>
            <person name="Francisco L."/>
            <person name="Jackson L."/>
            <person name="Javaid M."/>
            <person name="Korchina V."/>
            <person name="Kovar C."/>
            <person name="Mata R."/>
            <person name="Mathew T."/>
            <person name="Ngo R."/>
            <person name="Nguyen L."/>
            <person name="Nguyen N."/>
            <person name="Okwuonu G."/>
            <person name="Ongeri F."/>
            <person name="Pham C."/>
            <person name="Simmons D."/>
            <person name="Wilczek-Boney K."/>
            <person name="Hale W."/>
            <person name="Jakkamsetti A."/>
            <person name="Pham P."/>
            <person name="Ruth R."/>
            <person name="San Lucas F."/>
            <person name="Warren J."/>
            <person name="Zhang J."/>
            <person name="Zhao Z."/>
            <person name="Zhou C."/>
            <person name="Zhu D."/>
            <person name="Lee S."/>
            <person name="Bess C."/>
            <person name="Blankenburg K."/>
            <person name="Forbes L."/>
            <person name="Fu Q."/>
            <person name="Gubbala S."/>
            <person name="Hirani K."/>
            <person name="Jayaseelan J.C."/>
            <person name="Lara F."/>
            <person name="Munidasa M."/>
            <person name="Palculict T."/>
            <person name="Patil S."/>
            <person name="Pu L.-L."/>
            <person name="Saada N."/>
            <person name="Tang L."/>
            <person name="Weissenberger G."/>
            <person name="Zhu Y."/>
            <person name="Hemphill L."/>
            <person name="Shang Y."/>
            <person name="Youmans B."/>
            <person name="Ayvaz T."/>
            <person name="Ross M."/>
            <person name="Santibanez J."/>
            <person name="Aqrawi P."/>
            <person name="Gross S."/>
            <person name="Joshi V."/>
            <person name="Fowler G."/>
            <person name="Nazareth L."/>
            <person name="Reid J."/>
            <person name="Worley K."/>
            <person name="Petrosino J."/>
            <person name="Highlander S."/>
            <person name="Gibbs R."/>
        </authorList>
    </citation>
    <scope>NUCLEOTIDE SEQUENCE [LARGE SCALE GENOMIC DNA]</scope>
    <source>
        <strain evidence="6 7">ATCC 25577</strain>
    </source>
</reference>
<dbReference type="Gene3D" id="3.90.220.20">
    <property type="entry name" value="DNA methylase specificity domains"/>
    <property type="match status" value="2"/>
</dbReference>
<dbReference type="GO" id="GO:0005840">
    <property type="term" value="C:ribosome"/>
    <property type="evidence" value="ECO:0007669"/>
    <property type="project" value="UniProtKB-KW"/>
</dbReference>
<evidence type="ECO:0000313" key="6">
    <source>
        <dbReference type="EMBL" id="EGY76770.1"/>
    </source>
</evidence>
<evidence type="ECO:0000256" key="3">
    <source>
        <dbReference type="ARBA" id="ARBA00023125"/>
    </source>
</evidence>
<dbReference type="Pfam" id="PF01420">
    <property type="entry name" value="Methylase_S"/>
    <property type="match status" value="1"/>
</dbReference>
<gene>
    <name evidence="6" type="primary">rplJ2</name>
    <name evidence="6" type="ORF">HMPREF9153_1723</name>
</gene>
<keyword evidence="6" id="KW-0689">Ribosomal protein</keyword>
<dbReference type="InterPro" id="IPR000055">
    <property type="entry name" value="Restrct_endonuc_typeI_TRD"/>
</dbReference>
<name>G4CZ51_9ACTN</name>
<dbReference type="GO" id="GO:0003677">
    <property type="term" value="F:DNA binding"/>
    <property type="evidence" value="ECO:0007669"/>
    <property type="project" value="UniProtKB-KW"/>
</dbReference>
<keyword evidence="2" id="KW-0680">Restriction system</keyword>
<dbReference type="Proteomes" id="UP000005332">
    <property type="component" value="Unassembled WGS sequence"/>
</dbReference>
<comment type="caution">
    <text evidence="6">The sequence shown here is derived from an EMBL/GenBank/DDBJ whole genome shotgun (WGS) entry which is preliminary data.</text>
</comment>
<proteinExistence type="inferred from homology"/>
<evidence type="ECO:0000313" key="7">
    <source>
        <dbReference type="Proteomes" id="UP000005332"/>
    </source>
</evidence>
<dbReference type="PANTHER" id="PTHR43140:SF1">
    <property type="entry name" value="TYPE I RESTRICTION ENZYME ECOKI SPECIFICITY SUBUNIT"/>
    <property type="match status" value="1"/>
</dbReference>
<keyword evidence="7" id="KW-1185">Reference proteome</keyword>
<sequence length="389" mass="42407">MTTETLGHLLTRIDRRGESDLPLLGVSVATGVRLRGGDDGRPAPSLDLSGYKVVEPGDIIMNALGKPHGSIGRSEIRGITSPAYWILRAQPTLDSRYAHHLLRSQWAVSRYAGLGKNLPPNQFDIPWETFAKIETWLPTVEEQRRIADFLDDRVARIDRIIAARKQQGVLGGEALNTVLTSAVAGALPQSSGVVSSGHPWFTARSAGTEMISLSRVLVLQRGVDLTADEQIPGPVPVITTAGISGWHNTPISNGPGVVIGRYGSVGNVHWIDQPYWPHNTTLYVKETFGNSLRWIYYLLKAFPYSAMQARAAVPGINRNEMATEIVPRPPFAEQSAIVNYLDEYCESAAAARSTGEQLISLLQEYKQSLITAAVTGEFDVTTASTKIPE</sequence>
<evidence type="ECO:0000256" key="4">
    <source>
        <dbReference type="ARBA" id="ARBA00038652"/>
    </source>
</evidence>
<feature type="domain" description="Type I restriction modification DNA specificity" evidence="5">
    <location>
        <begin position="233"/>
        <end position="346"/>
    </location>
</feature>
<dbReference type="CDD" id="cd16961">
    <property type="entry name" value="RMtype1_S_TRD-CR_like"/>
    <property type="match status" value="1"/>
</dbReference>
<dbReference type="InterPro" id="IPR044946">
    <property type="entry name" value="Restrct_endonuc_typeI_TRD_sf"/>
</dbReference>
<dbReference type="SUPFAM" id="SSF116734">
    <property type="entry name" value="DNA methylase specificity domain"/>
    <property type="match status" value="2"/>
</dbReference>